<sequence>MECADKFYGKAAHLVLTLDKLCDGASSFYFSGKKPGVCPKIQILGVCEELCSQDGDCLNDEKCCSNGCGHQCMAPSKGTLY</sequence>
<dbReference type="FunFam" id="4.10.75.10:FF:000001">
    <property type="entry name" value="Anosmin 1"/>
    <property type="match status" value="1"/>
</dbReference>
<dbReference type="Pfam" id="PF00095">
    <property type="entry name" value="WAP"/>
    <property type="match status" value="1"/>
</dbReference>
<name>A0A8C2EGJ2_CYPCA</name>
<protein>
    <recommendedName>
        <fullName evidence="1">WAP domain-containing protein</fullName>
    </recommendedName>
</protein>
<proteinExistence type="predicted"/>
<evidence type="ECO:0000313" key="3">
    <source>
        <dbReference type="Proteomes" id="UP000694701"/>
    </source>
</evidence>
<dbReference type="InterPro" id="IPR050514">
    <property type="entry name" value="WAP_four-disulfide_core"/>
</dbReference>
<dbReference type="InterPro" id="IPR008197">
    <property type="entry name" value="WAP_dom"/>
</dbReference>
<organism evidence="2 3">
    <name type="scientific">Cyprinus carpio</name>
    <name type="common">Common carp</name>
    <dbReference type="NCBI Taxonomy" id="7962"/>
    <lineage>
        <taxon>Eukaryota</taxon>
        <taxon>Metazoa</taxon>
        <taxon>Chordata</taxon>
        <taxon>Craniata</taxon>
        <taxon>Vertebrata</taxon>
        <taxon>Euteleostomi</taxon>
        <taxon>Actinopterygii</taxon>
        <taxon>Neopterygii</taxon>
        <taxon>Teleostei</taxon>
        <taxon>Ostariophysi</taxon>
        <taxon>Cypriniformes</taxon>
        <taxon>Cyprinidae</taxon>
        <taxon>Cyprininae</taxon>
        <taxon>Cyprinus</taxon>
    </lineage>
</organism>
<dbReference type="Gene3D" id="4.10.75.10">
    <property type="entry name" value="Elafin-like"/>
    <property type="match status" value="1"/>
</dbReference>
<dbReference type="AlphaFoldDB" id="A0A8C2EGJ2"/>
<dbReference type="SMART" id="SM00217">
    <property type="entry name" value="WAP"/>
    <property type="match status" value="1"/>
</dbReference>
<dbReference type="CDD" id="cd00199">
    <property type="entry name" value="WAP"/>
    <property type="match status" value="1"/>
</dbReference>
<dbReference type="InterPro" id="IPR036645">
    <property type="entry name" value="Elafin-like_sf"/>
</dbReference>
<evidence type="ECO:0000259" key="1">
    <source>
        <dbReference type="PROSITE" id="PS51390"/>
    </source>
</evidence>
<dbReference type="PANTHER" id="PTHR19441:SF95">
    <property type="entry name" value="PERLWAPIN ISOFORM X1"/>
    <property type="match status" value="1"/>
</dbReference>
<dbReference type="PANTHER" id="PTHR19441">
    <property type="entry name" value="WHEY ACDIC PROTEIN WAP"/>
    <property type="match status" value="1"/>
</dbReference>
<feature type="domain" description="WAP" evidence="1">
    <location>
        <begin position="31"/>
        <end position="76"/>
    </location>
</feature>
<accession>A0A8C2EGJ2</accession>
<dbReference type="Ensembl" id="ENSCCRT00020044455.1">
    <property type="protein sequence ID" value="ENSCCRP00020040749.1"/>
    <property type="gene ID" value="ENSCCRG00020018133.1"/>
</dbReference>
<dbReference type="Proteomes" id="UP000694701">
    <property type="component" value="Unplaced"/>
</dbReference>
<dbReference type="GO" id="GO:0004867">
    <property type="term" value="F:serine-type endopeptidase inhibitor activity"/>
    <property type="evidence" value="ECO:0007669"/>
    <property type="project" value="TreeGrafter"/>
</dbReference>
<dbReference type="GO" id="GO:0005615">
    <property type="term" value="C:extracellular space"/>
    <property type="evidence" value="ECO:0007669"/>
    <property type="project" value="TreeGrafter"/>
</dbReference>
<reference evidence="2" key="1">
    <citation type="submission" date="2025-08" db="UniProtKB">
        <authorList>
            <consortium name="Ensembl"/>
        </authorList>
    </citation>
    <scope>IDENTIFICATION</scope>
</reference>
<evidence type="ECO:0000313" key="2">
    <source>
        <dbReference type="Ensembl" id="ENSCCRP00020040749.1"/>
    </source>
</evidence>
<dbReference type="PRINTS" id="PR00003">
    <property type="entry name" value="4DISULPHCORE"/>
</dbReference>
<dbReference type="PROSITE" id="PS51390">
    <property type="entry name" value="WAP"/>
    <property type="match status" value="1"/>
</dbReference>
<dbReference type="GO" id="GO:0019731">
    <property type="term" value="P:antibacterial humoral response"/>
    <property type="evidence" value="ECO:0007669"/>
    <property type="project" value="TreeGrafter"/>
</dbReference>
<dbReference type="GO" id="GO:0045087">
    <property type="term" value="P:innate immune response"/>
    <property type="evidence" value="ECO:0007669"/>
    <property type="project" value="TreeGrafter"/>
</dbReference>
<dbReference type="SUPFAM" id="SSF57256">
    <property type="entry name" value="Elafin-like"/>
    <property type="match status" value="1"/>
</dbReference>